<evidence type="ECO:0000313" key="1">
    <source>
        <dbReference type="EMBL" id="PAU77534.1"/>
    </source>
</evidence>
<proteinExistence type="predicted"/>
<dbReference type="NCBIfam" id="TIGR02444">
    <property type="entry name" value="TIGR02444 family protein"/>
    <property type="match status" value="1"/>
</dbReference>
<dbReference type="EMBL" id="NSKB01000003">
    <property type="protein sequence ID" value="PAU77534.1"/>
    <property type="molecule type" value="Genomic_DNA"/>
</dbReference>
<keyword evidence="2" id="KW-1185">Reference proteome</keyword>
<name>A0A2A2EYI1_9GAMM</name>
<comment type="caution">
    <text evidence="1">The sequence shown here is derived from an EMBL/GenBank/DDBJ whole genome shotgun (WGS) entry which is preliminary data.</text>
</comment>
<sequence>MDSTQLLARLRASLRDAPLWDFALAFYAREGVAAACLQLQDEAGADVCELLWHCWLASHGLTAVGGLDAELDALRRWQAELTRPLRERRRRLKQRALTNPEIAELRDTLKRAELLSEREALRMLQRSSDETLLEAGAIRPLRETDPPLAERLFARLPEQKKHHLYALQTLERCLDPSPAAR</sequence>
<gene>
    <name evidence="1" type="ORF">CK498_09950</name>
</gene>
<dbReference type="AlphaFoldDB" id="A0A2A2EYI1"/>
<evidence type="ECO:0000313" key="2">
    <source>
        <dbReference type="Proteomes" id="UP000217771"/>
    </source>
</evidence>
<dbReference type="RefSeq" id="WP_095620696.1">
    <property type="nucleotide sequence ID" value="NZ_NSKB01000003.1"/>
</dbReference>
<reference evidence="1 2" key="1">
    <citation type="submission" date="2017-08" db="EMBL/GenBank/DDBJ databases">
        <title>Halomonas alkalisoli sp. nov., isolated from saline alkaline soil.</title>
        <authorList>
            <person name="Wang D."/>
            <person name="Zhang G."/>
        </authorList>
    </citation>
    <scope>NUCLEOTIDE SEQUENCE [LARGE SCALE GENOMIC DNA]</scope>
    <source>
        <strain evidence="1 2">WRN001</strain>
    </source>
</reference>
<dbReference type="InterPro" id="IPR012659">
    <property type="entry name" value="CHP02444"/>
</dbReference>
<accession>A0A2A2EYI1</accession>
<organism evidence="1 2">
    <name type="scientific">Halomonas salipaludis</name>
    <dbReference type="NCBI Taxonomy" id="2032625"/>
    <lineage>
        <taxon>Bacteria</taxon>
        <taxon>Pseudomonadati</taxon>
        <taxon>Pseudomonadota</taxon>
        <taxon>Gammaproteobacteria</taxon>
        <taxon>Oceanospirillales</taxon>
        <taxon>Halomonadaceae</taxon>
        <taxon>Halomonas</taxon>
    </lineage>
</organism>
<protein>
    <submittedName>
        <fullName evidence="1">TIGR02444 family protein</fullName>
    </submittedName>
</protein>
<dbReference type="Proteomes" id="UP000217771">
    <property type="component" value="Unassembled WGS sequence"/>
</dbReference>
<dbReference type="OrthoDB" id="5795846at2"/>
<dbReference type="Pfam" id="PF09523">
    <property type="entry name" value="DUF2390"/>
    <property type="match status" value="1"/>
</dbReference>